<evidence type="ECO:0000256" key="2">
    <source>
        <dbReference type="ARBA" id="ARBA00019069"/>
    </source>
</evidence>
<feature type="binding site" evidence="3">
    <location>
        <position position="66"/>
    </location>
    <ligand>
        <name>a divalent metal cation</name>
        <dbReference type="ChEBI" id="CHEBI:60240"/>
        <label>1</label>
    </ligand>
</feature>
<dbReference type="GO" id="GO:0046872">
    <property type="term" value="F:metal ion binding"/>
    <property type="evidence" value="ECO:0007669"/>
    <property type="project" value="UniProtKB-KW"/>
</dbReference>
<keyword evidence="3" id="KW-0479">Metal-binding</keyword>
<dbReference type="PANTHER" id="PTHR13799">
    <property type="entry name" value="NGG1 INTERACTING FACTOR 3"/>
    <property type="match status" value="1"/>
</dbReference>
<dbReference type="FunFam" id="3.40.1390.30:FF:000001">
    <property type="entry name" value="GTP cyclohydrolase 1 type 2"/>
    <property type="match status" value="1"/>
</dbReference>
<proteinExistence type="evidence at transcript level"/>
<comment type="similarity">
    <text evidence="1">Belongs to the GTP cyclohydrolase I type 2/NIF3 family.</text>
</comment>
<evidence type="ECO:0000313" key="4">
    <source>
        <dbReference type="EMBL" id="ALS04877.1"/>
    </source>
</evidence>
<accession>A0A0U2V781</accession>
<dbReference type="Gene3D" id="3.40.1390.30">
    <property type="entry name" value="NIF3 (NGG1p interacting factor 3)-like"/>
    <property type="match status" value="2"/>
</dbReference>
<dbReference type="SUPFAM" id="SSF102705">
    <property type="entry name" value="NIF3 (NGG1p interacting factor 3)-like"/>
    <property type="match status" value="1"/>
</dbReference>
<sequence length="269" mass="29173">MDLKQVVKKLEEFAPSSLAGSWDNVGLLLEPTGTKVINKIFVTNDLTEPVLREAVDANSDMILSYHPPIFRPMKRLTLKQWKERVIIEMLERRMALYSPHTAWDAVQGGINDWLLLPFGKGASKPAQQVSGDKPAGVGYSVSFSSTALKSGSLLELLSIATSVTMDDSTVNLDCSEDDIPKLMEKPPETLKGLAKITKHETSPPPVTGPGRILKLEEPLSLGEVVERTKKHLGLTHVRLALANGVNSDSTVKSIAVCAGSEQVSSAVHL</sequence>
<dbReference type="EMBL" id="KT755043">
    <property type="protein sequence ID" value="ALS04877.1"/>
    <property type="molecule type" value="mRNA"/>
</dbReference>
<dbReference type="InterPro" id="IPR002678">
    <property type="entry name" value="DUF34/NIF3"/>
</dbReference>
<dbReference type="InterPro" id="IPR036069">
    <property type="entry name" value="DUF34/NIF3_sf"/>
</dbReference>
<evidence type="ECO:0000256" key="3">
    <source>
        <dbReference type="PIRSR" id="PIRSR602678-1"/>
    </source>
</evidence>
<name>A0A0U2V781_9MAXI</name>
<dbReference type="Pfam" id="PF01784">
    <property type="entry name" value="DUF34_NIF3"/>
    <property type="match status" value="1"/>
</dbReference>
<dbReference type="AlphaFoldDB" id="A0A0U2V781"/>
<evidence type="ECO:0000256" key="1">
    <source>
        <dbReference type="ARBA" id="ARBA00006964"/>
    </source>
</evidence>
<dbReference type="PANTHER" id="PTHR13799:SF13">
    <property type="entry name" value="NIF3-LIKE PROTEIN 1"/>
    <property type="match status" value="1"/>
</dbReference>
<dbReference type="GO" id="GO:0005739">
    <property type="term" value="C:mitochondrion"/>
    <property type="evidence" value="ECO:0007669"/>
    <property type="project" value="TreeGrafter"/>
</dbReference>
<reference evidence="4" key="1">
    <citation type="journal article" date="2015" name="Sci. Rep.">
        <title>Spliced leader RNA trans-splicing discovered in copepods.</title>
        <authorList>
            <person name="Yang F."/>
            <person name="Xu D."/>
            <person name="Zhuang Y."/>
            <person name="Yi X."/>
            <person name="Huang Y."/>
            <person name="Chen H."/>
            <person name="Lin S."/>
            <person name="Campbell D.A."/>
            <person name="Sturm N.R."/>
            <person name="Liu G."/>
            <person name="Zhang H."/>
        </authorList>
    </citation>
    <scope>NUCLEOTIDE SEQUENCE</scope>
</reference>
<feature type="binding site" evidence="3">
    <location>
        <position position="104"/>
    </location>
    <ligand>
        <name>a divalent metal cation</name>
        <dbReference type="ChEBI" id="CHEBI:60240"/>
        <label>1</label>
    </ligand>
</feature>
<organism evidence="4">
    <name type="scientific">Pseudodiaptomus poplesia</name>
    <dbReference type="NCBI Taxonomy" id="213370"/>
    <lineage>
        <taxon>Eukaryota</taxon>
        <taxon>Metazoa</taxon>
        <taxon>Ecdysozoa</taxon>
        <taxon>Arthropoda</taxon>
        <taxon>Crustacea</taxon>
        <taxon>Multicrustacea</taxon>
        <taxon>Hexanauplia</taxon>
        <taxon>Copepoda</taxon>
        <taxon>Calanoida</taxon>
        <taxon>Pseudodiaptomidae</taxon>
        <taxon>Pseudodiaptomus</taxon>
    </lineage>
</organism>
<protein>
    <recommendedName>
        <fullName evidence="2">NIF3-like protein 1</fullName>
    </recommendedName>
</protein>